<keyword evidence="3" id="KW-1185">Reference proteome</keyword>
<dbReference type="EMBL" id="SWDV01000032">
    <property type="protein sequence ID" value="TLX72736.1"/>
    <property type="molecule type" value="Genomic_DNA"/>
</dbReference>
<evidence type="ECO:0000313" key="3">
    <source>
        <dbReference type="Proteomes" id="UP000306635"/>
    </source>
</evidence>
<evidence type="ECO:0000313" key="2">
    <source>
        <dbReference type="EMBL" id="TLX72736.1"/>
    </source>
</evidence>
<keyword evidence="1" id="KW-0175">Coiled coil</keyword>
<reference evidence="2 3" key="1">
    <citation type="submission" date="2019-04" db="EMBL/GenBank/DDBJ databases">
        <authorList>
            <person name="Li M."/>
        </authorList>
    </citation>
    <scope>NUCLEOTIDE SEQUENCE [LARGE SCALE GENOMIC DNA]</scope>
    <source>
        <strain evidence="2 3">LAM1902</strain>
    </source>
</reference>
<comment type="caution">
    <text evidence="2">The sequence shown here is derived from an EMBL/GenBank/DDBJ whole genome shotgun (WGS) entry which is preliminary data.</text>
</comment>
<feature type="coiled-coil region" evidence="1">
    <location>
        <begin position="57"/>
        <end position="91"/>
    </location>
</feature>
<dbReference type="AlphaFoldDB" id="A0A5R9QS48"/>
<name>A0A5R9QS48_9PSED</name>
<dbReference type="Proteomes" id="UP000306635">
    <property type="component" value="Unassembled WGS sequence"/>
</dbReference>
<dbReference type="OrthoDB" id="7022356at2"/>
<proteinExistence type="predicted"/>
<organism evidence="2 3">
    <name type="scientific">Pseudomonas nicosulfuronedens</name>
    <dbReference type="NCBI Taxonomy" id="2571105"/>
    <lineage>
        <taxon>Bacteria</taxon>
        <taxon>Pseudomonadati</taxon>
        <taxon>Pseudomonadota</taxon>
        <taxon>Gammaproteobacteria</taxon>
        <taxon>Pseudomonadales</taxon>
        <taxon>Pseudomonadaceae</taxon>
        <taxon>Pseudomonas</taxon>
    </lineage>
</organism>
<sequence>MSRFGLVLGLAGFLLGGFIGGWLTARLYGSQLESLRLEQARCRDAGEALESKLVLQNAQVEALEQSARQRADSAERALALAREQARSHEVAASRLLLERSEGDECVVVRQLIDRELLP</sequence>
<dbReference type="RefSeq" id="WP_138525626.1">
    <property type="nucleotide sequence ID" value="NZ_JAOCBK010000019.1"/>
</dbReference>
<evidence type="ECO:0000256" key="1">
    <source>
        <dbReference type="SAM" id="Coils"/>
    </source>
</evidence>
<gene>
    <name evidence="2" type="ORF">FAS41_22500</name>
</gene>
<protein>
    <submittedName>
        <fullName evidence="2">Uncharacterized protein</fullName>
    </submittedName>
</protein>
<accession>A0A5R9QS48</accession>